<gene>
    <name evidence="2" type="ORF">MIMGU_mgv1a024651mg</name>
</gene>
<dbReference type="Pfam" id="PF24068">
    <property type="entry name" value="TPD1_C"/>
    <property type="match status" value="1"/>
</dbReference>
<dbReference type="GO" id="GO:0001709">
    <property type="term" value="P:cell fate determination"/>
    <property type="evidence" value="ECO:0000318"/>
    <property type="project" value="GO_Central"/>
</dbReference>
<dbReference type="eggNOG" id="ENOG502S0K4">
    <property type="taxonomic scope" value="Eukaryota"/>
</dbReference>
<dbReference type="PANTHER" id="PTHR33184:SF67">
    <property type="entry name" value="PROTEIN TAPETUM DETERMINANT 1"/>
    <property type="match status" value="1"/>
</dbReference>
<dbReference type="STRING" id="4155.A0A022Q517"/>
<keyword evidence="3" id="KW-1185">Reference proteome</keyword>
<keyword evidence="1" id="KW-0732">Signal</keyword>
<dbReference type="InterPro" id="IPR040361">
    <property type="entry name" value="TPD1"/>
</dbReference>
<evidence type="ECO:0000313" key="3">
    <source>
        <dbReference type="Proteomes" id="UP000030748"/>
    </source>
</evidence>
<dbReference type="AlphaFoldDB" id="A0A022Q517"/>
<sequence>ASKEEVGVEPNRIWSDRCSKSDILISQGPTAPLPNGIPTYTVEIMNVCVSGCDISAIHLSCGWFSSARLVNPRVFKRVHFDDCLVNDGKPLVNGKTLSFQYANTYRYPLIVSSVTC</sequence>
<evidence type="ECO:0000313" key="2">
    <source>
        <dbReference type="EMBL" id="EYU23061.1"/>
    </source>
</evidence>
<organism evidence="2 3">
    <name type="scientific">Erythranthe guttata</name>
    <name type="common">Yellow monkey flower</name>
    <name type="synonym">Mimulus guttatus</name>
    <dbReference type="NCBI Taxonomy" id="4155"/>
    <lineage>
        <taxon>Eukaryota</taxon>
        <taxon>Viridiplantae</taxon>
        <taxon>Streptophyta</taxon>
        <taxon>Embryophyta</taxon>
        <taxon>Tracheophyta</taxon>
        <taxon>Spermatophyta</taxon>
        <taxon>Magnoliopsida</taxon>
        <taxon>eudicotyledons</taxon>
        <taxon>Gunneridae</taxon>
        <taxon>Pentapetalae</taxon>
        <taxon>asterids</taxon>
        <taxon>lamiids</taxon>
        <taxon>Lamiales</taxon>
        <taxon>Phrymaceae</taxon>
        <taxon>Erythranthe</taxon>
    </lineage>
</organism>
<dbReference type="Proteomes" id="UP000030748">
    <property type="component" value="Unassembled WGS sequence"/>
</dbReference>
<protein>
    <submittedName>
        <fullName evidence="2">Uncharacterized protein</fullName>
    </submittedName>
</protein>
<evidence type="ECO:0000256" key="1">
    <source>
        <dbReference type="ARBA" id="ARBA00022729"/>
    </source>
</evidence>
<accession>A0A022Q517</accession>
<reference evidence="2 3" key="1">
    <citation type="journal article" date="2013" name="Proc. Natl. Acad. Sci. U.S.A.">
        <title>Fine-scale variation in meiotic recombination in Mimulus inferred from population shotgun sequencing.</title>
        <authorList>
            <person name="Hellsten U."/>
            <person name="Wright K.M."/>
            <person name="Jenkins J."/>
            <person name="Shu S."/>
            <person name="Yuan Y."/>
            <person name="Wessler S.R."/>
            <person name="Schmutz J."/>
            <person name="Willis J.H."/>
            <person name="Rokhsar D.S."/>
        </authorList>
    </citation>
    <scope>NUCLEOTIDE SEQUENCE [LARGE SCALE GENOMIC DNA]</scope>
    <source>
        <strain evidence="3">cv. DUN x IM62</strain>
    </source>
</reference>
<feature type="non-terminal residue" evidence="2">
    <location>
        <position position="1"/>
    </location>
</feature>
<name>A0A022Q517_ERYGU</name>
<proteinExistence type="predicted"/>
<dbReference type="PANTHER" id="PTHR33184">
    <property type="entry name" value="PROTEIN TAPETUM DETERMINANT 1-LIKE-RELATED"/>
    <property type="match status" value="1"/>
</dbReference>
<dbReference type="EMBL" id="KI632182">
    <property type="protein sequence ID" value="EYU23061.1"/>
    <property type="molecule type" value="Genomic_DNA"/>
</dbReference>